<gene>
    <name evidence="1" type="ORF">KC622_02215</name>
</gene>
<dbReference type="EMBL" id="JAGQLM010000089">
    <property type="protein sequence ID" value="MCA9375122.1"/>
    <property type="molecule type" value="Genomic_DNA"/>
</dbReference>
<name>A0A955KUZ0_9BACT</name>
<comment type="caution">
    <text evidence="1">The sequence shown here is derived from an EMBL/GenBank/DDBJ whole genome shotgun (WGS) entry which is preliminary data.</text>
</comment>
<evidence type="ECO:0000313" key="1">
    <source>
        <dbReference type="EMBL" id="MCA9375122.1"/>
    </source>
</evidence>
<organism evidence="1 2">
    <name type="scientific">Candidatus Dojkabacteria bacterium</name>
    <dbReference type="NCBI Taxonomy" id="2099670"/>
    <lineage>
        <taxon>Bacteria</taxon>
        <taxon>Candidatus Dojkabacteria</taxon>
    </lineage>
</organism>
<reference evidence="1" key="2">
    <citation type="journal article" date="2021" name="Microbiome">
        <title>Successional dynamics and alternative stable states in a saline activated sludge microbial community over 9 years.</title>
        <authorList>
            <person name="Wang Y."/>
            <person name="Ye J."/>
            <person name="Ju F."/>
            <person name="Liu L."/>
            <person name="Boyd J.A."/>
            <person name="Deng Y."/>
            <person name="Parks D.H."/>
            <person name="Jiang X."/>
            <person name="Yin X."/>
            <person name="Woodcroft B.J."/>
            <person name="Tyson G.W."/>
            <person name="Hugenholtz P."/>
            <person name="Polz M.F."/>
            <person name="Zhang T."/>
        </authorList>
    </citation>
    <scope>NUCLEOTIDE SEQUENCE</scope>
    <source>
        <strain evidence="1">HKST-UBA16</strain>
    </source>
</reference>
<proteinExistence type="predicted"/>
<sequence>MGDQQTLNHHLGDQSPEASCGEIFTIFQELDPCTRGFQDALTAIHLVQQIFGPMESLNGEKVIADLIYFLHEGYGENAADLSQKLVELLYRLELALGETAYSQFVDPKNFPFRDDIVDIRREMVTRTVWREWSPDPQKADPENQISGLIRQIYGNYRYAGKTFWRSRGVFKPEIIDWIIYSDRSPFGGVYSSAEDSYVAQETAHEMYILLEGYTFLYPLLHSMDPDAIAIEFGIQPNLLKNLAIEELESWLAKGQTLYAWSTTFCGRVRNYLNSCLSQRKPYNYSIPTPEEQYQLFRRYGVSLQTLVSFIYQLPDREAFFILRHLGLLNYPREPEQNLTEWLVYKGISQRLYYASIKRAFEKLEEMFRQNETIAENRSMSSLIDSLRNYTIERDSNGRAAQTRSRNLIRLLETSPKLSSLTEAERKLVAILREEWEKNQAIMGLQSVASWLGLTYPAATNLVNNLLRGWKNGYRFATREQRIPEGPRSRAIRWYLENCDRDQGKFMEMQFLYLPPDQRKLFLALVQTDEEDYYLSDGHINAQTGIQLSTKQIGDMLNIMLKRLEGYPLLSIHGELQKYVLTVREGTKTALAASVLLEHLSDGGTFEHGVFALLAKQNRLSESTFQRVFSECKRGTGNP</sequence>
<dbReference type="Proteomes" id="UP000748332">
    <property type="component" value="Unassembled WGS sequence"/>
</dbReference>
<accession>A0A955KUZ0</accession>
<protein>
    <submittedName>
        <fullName evidence="1">Uncharacterized protein</fullName>
    </submittedName>
</protein>
<evidence type="ECO:0000313" key="2">
    <source>
        <dbReference type="Proteomes" id="UP000748332"/>
    </source>
</evidence>
<dbReference type="AlphaFoldDB" id="A0A955KUZ0"/>
<reference evidence="1" key="1">
    <citation type="submission" date="2020-04" db="EMBL/GenBank/DDBJ databases">
        <authorList>
            <person name="Zhang T."/>
        </authorList>
    </citation>
    <scope>NUCLEOTIDE SEQUENCE</scope>
    <source>
        <strain evidence="1">HKST-UBA16</strain>
    </source>
</reference>